<accession>A0A6C0H2Y0</accession>
<sequence length="93" mass="10540">MIDEKDPVKMAYASLTISFVIFIVIIYVFKPGCVQVVDRHTGMIYVSWKLALSYSATFSFIIAIGTLMLISNNLDRKEALGYEMVFIPNFSTM</sequence>
<organism evidence="2">
    <name type="scientific">viral metagenome</name>
    <dbReference type="NCBI Taxonomy" id="1070528"/>
    <lineage>
        <taxon>unclassified sequences</taxon>
        <taxon>metagenomes</taxon>
        <taxon>organismal metagenomes</taxon>
    </lineage>
</organism>
<keyword evidence="1" id="KW-1133">Transmembrane helix</keyword>
<evidence type="ECO:0000313" key="2">
    <source>
        <dbReference type="EMBL" id="QHT74911.1"/>
    </source>
</evidence>
<evidence type="ECO:0000256" key="1">
    <source>
        <dbReference type="SAM" id="Phobius"/>
    </source>
</evidence>
<reference evidence="2" key="1">
    <citation type="journal article" date="2020" name="Nature">
        <title>Giant virus diversity and host interactions through global metagenomics.</title>
        <authorList>
            <person name="Schulz F."/>
            <person name="Roux S."/>
            <person name="Paez-Espino D."/>
            <person name="Jungbluth S."/>
            <person name="Walsh D.A."/>
            <person name="Denef V.J."/>
            <person name="McMahon K.D."/>
            <person name="Konstantinidis K.T."/>
            <person name="Eloe-Fadrosh E.A."/>
            <person name="Kyrpides N.C."/>
            <person name="Woyke T."/>
        </authorList>
    </citation>
    <scope>NUCLEOTIDE SEQUENCE</scope>
    <source>
        <strain evidence="2">GVMAG-M-3300023179-62</strain>
    </source>
</reference>
<keyword evidence="1" id="KW-0472">Membrane</keyword>
<name>A0A6C0H2Y0_9ZZZZ</name>
<proteinExistence type="predicted"/>
<dbReference type="AlphaFoldDB" id="A0A6C0H2Y0"/>
<feature type="transmembrane region" description="Helical" evidence="1">
    <location>
        <begin position="12"/>
        <end position="30"/>
    </location>
</feature>
<dbReference type="EMBL" id="MN739859">
    <property type="protein sequence ID" value="QHT74911.1"/>
    <property type="molecule type" value="Genomic_DNA"/>
</dbReference>
<feature type="transmembrane region" description="Helical" evidence="1">
    <location>
        <begin position="50"/>
        <end position="70"/>
    </location>
</feature>
<protein>
    <submittedName>
        <fullName evidence="2">Uncharacterized protein</fullName>
    </submittedName>
</protein>
<keyword evidence="1" id="KW-0812">Transmembrane</keyword>